<reference evidence="1 2" key="1">
    <citation type="submission" date="2019-07" db="EMBL/GenBank/DDBJ databases">
        <title>Sphingomonas alkalisoli sp. nov., isolated from rhizosphere soil of Suaedae salsa.</title>
        <authorList>
            <person name="Zhang H."/>
            <person name="Xu L."/>
            <person name="Zhang J.-X."/>
            <person name="Sun J.-Q."/>
        </authorList>
    </citation>
    <scope>NUCLEOTIDE SEQUENCE [LARGE SCALE GENOMIC DNA]</scope>
    <source>
        <strain evidence="1 2">XS-10</strain>
    </source>
</reference>
<sequence>MADPAIISQLRETLSTIEGSGFRRRPVLPFGVQRMDARLADGGLRLDALHEVAGASADLTDDAAATLFVAGIAARAWGPVLWVVRRRDLFAPGLYQVGLAPKRVLYAEAADDAELLAIMEEGLRHRGLGAVVGEARRVAMPATRRLQLAAEGGRTIALLMKRHPRQGGDPLAAPSAAVTRWRVGCAPSTPLPVEGVGRARWQLSLARQKGGDPFDIQVEACDETGRCALPARLADRKAAAGGADTRTGRAAA</sequence>
<proteinExistence type="predicted"/>
<dbReference type="PIRSF" id="PIRSF034285">
    <property type="entry name" value="UCP034285"/>
    <property type="match status" value="1"/>
</dbReference>
<dbReference type="KEGG" id="ssua:FPZ54_17335"/>
<organism evidence="1 2">
    <name type="scientific">Sphingomonas suaedae</name>
    <dbReference type="NCBI Taxonomy" id="2599297"/>
    <lineage>
        <taxon>Bacteria</taxon>
        <taxon>Pseudomonadati</taxon>
        <taxon>Pseudomonadota</taxon>
        <taxon>Alphaproteobacteria</taxon>
        <taxon>Sphingomonadales</taxon>
        <taxon>Sphingomonadaceae</taxon>
        <taxon>Sphingomonas</taxon>
    </lineage>
</organism>
<accession>A0A518RJG8</accession>
<gene>
    <name evidence="1" type="ORF">FPZ54_17335</name>
</gene>
<dbReference type="SUPFAM" id="SSF52540">
    <property type="entry name" value="P-loop containing nucleoside triphosphate hydrolases"/>
    <property type="match status" value="1"/>
</dbReference>
<dbReference type="AlphaFoldDB" id="A0A518RJG8"/>
<dbReference type="InterPro" id="IPR017026">
    <property type="entry name" value="ImuA"/>
</dbReference>
<evidence type="ECO:0000313" key="1">
    <source>
        <dbReference type="EMBL" id="QDX27594.1"/>
    </source>
</evidence>
<keyword evidence="2" id="KW-1185">Reference proteome</keyword>
<dbReference type="OrthoDB" id="7202530at2"/>
<dbReference type="Gene3D" id="3.40.50.300">
    <property type="entry name" value="P-loop containing nucleotide triphosphate hydrolases"/>
    <property type="match status" value="1"/>
</dbReference>
<evidence type="ECO:0000313" key="2">
    <source>
        <dbReference type="Proteomes" id="UP000318055"/>
    </source>
</evidence>
<dbReference type="RefSeq" id="WP_145849069.1">
    <property type="nucleotide sequence ID" value="NZ_CP042239.1"/>
</dbReference>
<dbReference type="Proteomes" id="UP000318055">
    <property type="component" value="Chromosome"/>
</dbReference>
<protein>
    <submittedName>
        <fullName evidence="1">Protein ImuA</fullName>
    </submittedName>
</protein>
<dbReference type="EMBL" id="CP042239">
    <property type="protein sequence ID" value="QDX27594.1"/>
    <property type="molecule type" value="Genomic_DNA"/>
</dbReference>
<name>A0A518RJG8_9SPHN</name>
<dbReference type="InterPro" id="IPR027417">
    <property type="entry name" value="P-loop_NTPase"/>
</dbReference>